<evidence type="ECO:0000256" key="2">
    <source>
        <dbReference type="ARBA" id="ARBA00010886"/>
    </source>
</evidence>
<feature type="region of interest" description="Disordered" evidence="14">
    <location>
        <begin position="453"/>
        <end position="494"/>
    </location>
</feature>
<dbReference type="FunFam" id="3.30.200.20:FF:000097">
    <property type="entry name" value="Probable serine/threonine-protein kinase nek1"/>
    <property type="match status" value="1"/>
</dbReference>
<evidence type="ECO:0000256" key="8">
    <source>
        <dbReference type="ARBA" id="ARBA00022777"/>
    </source>
</evidence>
<dbReference type="SUPFAM" id="SSF56112">
    <property type="entry name" value="Protein kinase-like (PK-like)"/>
    <property type="match status" value="1"/>
</dbReference>
<feature type="compositionally biased region" description="Basic and acidic residues" evidence="14">
    <location>
        <begin position="764"/>
        <end position="773"/>
    </location>
</feature>
<feature type="compositionally biased region" description="Low complexity" evidence="14">
    <location>
        <begin position="849"/>
        <end position="863"/>
    </location>
</feature>
<comment type="similarity">
    <text evidence="2">Belongs to the protein kinase superfamily. NEK Ser/Thr protein kinase family. NIMA subfamily.</text>
</comment>
<dbReference type="InterPro" id="IPR011009">
    <property type="entry name" value="Kinase-like_dom_sf"/>
</dbReference>
<organism evidence="16 17">
    <name type="scientific">Ectocarpus siliculosus</name>
    <name type="common">Brown alga</name>
    <name type="synonym">Conferva siliculosa</name>
    <dbReference type="NCBI Taxonomy" id="2880"/>
    <lineage>
        <taxon>Eukaryota</taxon>
        <taxon>Sar</taxon>
        <taxon>Stramenopiles</taxon>
        <taxon>Ochrophyta</taxon>
        <taxon>PX clade</taxon>
        <taxon>Phaeophyceae</taxon>
        <taxon>Ectocarpales</taxon>
        <taxon>Ectocarpaceae</taxon>
        <taxon>Ectocarpus</taxon>
    </lineage>
</organism>
<comment type="cofactor">
    <cofactor evidence="1">
        <name>Mg(2+)</name>
        <dbReference type="ChEBI" id="CHEBI:18420"/>
    </cofactor>
</comment>
<accession>D7FQ76</accession>
<feature type="compositionally biased region" description="Pro residues" evidence="14">
    <location>
        <begin position="286"/>
        <end position="300"/>
    </location>
</feature>
<feature type="region of interest" description="Disordered" evidence="14">
    <location>
        <begin position="283"/>
        <end position="439"/>
    </location>
</feature>
<evidence type="ECO:0000256" key="1">
    <source>
        <dbReference type="ARBA" id="ARBA00001946"/>
    </source>
</evidence>
<evidence type="ECO:0000256" key="14">
    <source>
        <dbReference type="SAM" id="MobiDB-lite"/>
    </source>
</evidence>
<dbReference type="InterPro" id="IPR051131">
    <property type="entry name" value="NEK_Ser/Thr_kinase_NIMA"/>
</dbReference>
<dbReference type="GO" id="GO:0046872">
    <property type="term" value="F:metal ion binding"/>
    <property type="evidence" value="ECO:0007669"/>
    <property type="project" value="UniProtKB-KW"/>
</dbReference>
<evidence type="ECO:0000256" key="3">
    <source>
        <dbReference type="ARBA" id="ARBA00012513"/>
    </source>
</evidence>
<feature type="compositionally biased region" description="Basic and acidic residues" evidence="14">
    <location>
        <begin position="1568"/>
        <end position="1577"/>
    </location>
</feature>
<dbReference type="Pfam" id="PF00069">
    <property type="entry name" value="Pkinase"/>
    <property type="match status" value="1"/>
</dbReference>
<keyword evidence="5" id="KW-0808">Transferase</keyword>
<evidence type="ECO:0000256" key="13">
    <source>
        <dbReference type="PROSITE-ProRule" id="PRU10141"/>
    </source>
</evidence>
<dbReference type="PROSITE" id="PS00108">
    <property type="entry name" value="PROTEIN_KINASE_ST"/>
    <property type="match status" value="1"/>
</dbReference>
<evidence type="ECO:0000259" key="15">
    <source>
        <dbReference type="PROSITE" id="PS50011"/>
    </source>
</evidence>
<dbReference type="STRING" id="2880.D7FQ76"/>
<dbReference type="PANTHER" id="PTHR44899:SF3">
    <property type="entry name" value="SERINE_THREONINE-PROTEIN KINASE NEK1"/>
    <property type="match status" value="1"/>
</dbReference>
<comment type="catalytic activity">
    <reaction evidence="11">
        <text>L-threonyl-[protein] + ATP = O-phospho-L-threonyl-[protein] + ADP + H(+)</text>
        <dbReference type="Rhea" id="RHEA:46608"/>
        <dbReference type="Rhea" id="RHEA-COMP:11060"/>
        <dbReference type="Rhea" id="RHEA-COMP:11605"/>
        <dbReference type="ChEBI" id="CHEBI:15378"/>
        <dbReference type="ChEBI" id="CHEBI:30013"/>
        <dbReference type="ChEBI" id="CHEBI:30616"/>
        <dbReference type="ChEBI" id="CHEBI:61977"/>
        <dbReference type="ChEBI" id="CHEBI:456216"/>
        <dbReference type="EC" id="2.7.11.1"/>
    </reaction>
</comment>
<evidence type="ECO:0000256" key="4">
    <source>
        <dbReference type="ARBA" id="ARBA00022527"/>
    </source>
</evidence>
<dbReference type="Proteomes" id="UP000002630">
    <property type="component" value="Linkage Group LG02"/>
</dbReference>
<dbReference type="GO" id="GO:0005524">
    <property type="term" value="F:ATP binding"/>
    <property type="evidence" value="ECO:0007669"/>
    <property type="project" value="UniProtKB-UniRule"/>
</dbReference>
<dbReference type="PROSITE" id="PS50011">
    <property type="entry name" value="PROTEIN_KINASE_DOM"/>
    <property type="match status" value="1"/>
</dbReference>
<feature type="region of interest" description="Disordered" evidence="14">
    <location>
        <begin position="749"/>
        <end position="1241"/>
    </location>
</feature>
<dbReference type="InParanoid" id="D7FQ76"/>
<comment type="catalytic activity">
    <reaction evidence="12">
        <text>L-seryl-[protein] + ATP = O-phospho-L-seryl-[protein] + ADP + H(+)</text>
        <dbReference type="Rhea" id="RHEA:17989"/>
        <dbReference type="Rhea" id="RHEA-COMP:9863"/>
        <dbReference type="Rhea" id="RHEA-COMP:11604"/>
        <dbReference type="ChEBI" id="CHEBI:15378"/>
        <dbReference type="ChEBI" id="CHEBI:29999"/>
        <dbReference type="ChEBI" id="CHEBI:30616"/>
        <dbReference type="ChEBI" id="CHEBI:83421"/>
        <dbReference type="ChEBI" id="CHEBI:456216"/>
        <dbReference type="EC" id="2.7.11.1"/>
    </reaction>
</comment>
<feature type="compositionally biased region" description="Basic and acidic residues" evidence="14">
    <location>
        <begin position="1004"/>
        <end position="1033"/>
    </location>
</feature>
<feature type="compositionally biased region" description="Polar residues" evidence="14">
    <location>
        <begin position="582"/>
        <end position="591"/>
    </location>
</feature>
<feature type="compositionally biased region" description="Acidic residues" evidence="14">
    <location>
        <begin position="815"/>
        <end position="824"/>
    </location>
</feature>
<sequence length="1604" mass="169288">MDRYRVDKVVGKGSFGQAILCARIADGKACIVKQVDTSKLPAKARREASKEATLLAKLKHPNIVGFWESFFHGASRDVLCIVMDYADGGDLSSCLSRRNGRLIDEEIVLDWFVQTTLALKHIHDRKILHRDLKTQNIFLTRSRVVKLGDFGIAKVLGSTFDLARTAIGTPYYMSPEICQEKRYNHKSDMWSLGCVLYEMTCLRHAFEGNNMRLLVMKICSQDPRPISARYSSGVRSLVAQLLKKDPHARPSTGAVLRRPLMKDKIGRFLSKAQKSSAMVYLQAISQPPPPPPPPLPLGPHPPRRTLCPVRPPPPPPPLGGRSTVPVSAARDQRALRPGAVARTSTPGDGHGRSASREDGVAARLLPKEKRQQAWRKNGEKGGPQKRKRPTSGGGGLRLWRERRRFVYDGDAKAQRPRRPSARAMLPAEEEGPDVRGACGGVAGAREERVFQRLQNMRGGGGASPAGGGLEGPAKPKRPDREAQAKRRGVVGGGLRSERVVGAAKYRVEEMSAALELVRRRRAARAVFGIGSPDKDAEEDGQSNLEVKSTRSCRDRSRPGEEVTTPCRESGERTAVPGEPSAETGNAPTPSSESKHATNRHHDRDGNRGTAPADDKGGADSDGEINQAENAREYRRRLGQAQRETVPETVAETVPRQAERKGPSDAVGGDAAPAPENERKAGGVCRGEAVSMDGRGQEAKSIAQGPGSDVPMEAVDAEGGCGDGGVRVKVNLGVDDGWFQTFEAKMGAIKKQVEQIKSPPTSTPRRRDGDREDYVGSSRPDPVAAAKSHRDFETPPPPRYPMRQQRAPRGIHNDEQADDDDDDDEASVRSAGLLRRSDSSFSQQTARLQAAAAAVEAAAEVLAAIPAHTATSENNQTPEVRRCRSDGDLLVDQGDRLRPPTSDEAGDEEAGNPVEGVGGSGSGAARAKPSGLGGPGGVKVAMTPAQRGSGGRAAGQPPVSSRSERKPPRHAAALAAELGRHSDNRPRAKARSGVRAPSGNGDGEEGGRGLEAHPPSAEERVQALRATRDRERGKLRALIAEKRRRSSIEKAKAAAGGEASPQGAAPRGEPEPDEPLLPRQEWSSPRDMAAAGGGGRRPADRATGPPASEPRGGRCRGTPLHRVACPKGGARSGSVNASTRRRRRPGSDFKNVDSSNQEGELNAGARREPAKRQQSLRDFIAESRRDQRARRSVGRDEDDDEDDDGDGFSVLVPSGPSRRHGEGRSTDHDALAAGGEEKGAGEVVGFDDAAVAVVAARRNIGLDFEKEGRVWEAEGGGGAEAAGGARVFSEGGGSAAEFGRGGAEEEKGGEEENVVSRGSSKSSSSSTLWNWEHAAVGEAAGAMEGVHPGLATYNSQRTAAAVAGGGGGGGRAGQEEYARMLELMQQEVLELGDDASTDSGWGESSSSSGEESKQRPSGGDDEEQRTSGGGGGGGEERSHNEDGVSSNNASRVVSGPELAVFLSQGGVEGSDPNGGGLDAKDDHGSSGAANLLSPGAPSCGGGDSSVLAYSGSGLQGLAAGGDVSTAEELRSAACRGGEFPWAADEVLSREEECCGDSSGKVPVATDGTPLRDTREDLGTKSSSLSGELRGVDFILSKSMTRGAHP</sequence>
<name>D7FQ76_ECTSI</name>
<dbReference type="eggNOG" id="KOG0589">
    <property type="taxonomic scope" value="Eukaryota"/>
</dbReference>
<feature type="region of interest" description="Disordered" evidence="14">
    <location>
        <begin position="1273"/>
        <end position="1327"/>
    </location>
</feature>
<protein>
    <recommendedName>
        <fullName evidence="3">non-specific serine/threonine protein kinase</fullName>
        <ecNumber evidence="3">2.7.11.1</ecNumber>
    </recommendedName>
</protein>
<dbReference type="Gene3D" id="3.30.200.20">
    <property type="entry name" value="Phosphorylase Kinase, domain 1"/>
    <property type="match status" value="1"/>
</dbReference>
<keyword evidence="8" id="KW-0418">Kinase</keyword>
<dbReference type="EC" id="2.7.11.1" evidence="3"/>
<dbReference type="OrthoDB" id="10429825at2759"/>
<dbReference type="EMBL" id="FN648375">
    <property type="protein sequence ID" value="CBJ48408.1"/>
    <property type="molecule type" value="Genomic_DNA"/>
</dbReference>
<dbReference type="PROSITE" id="PS00107">
    <property type="entry name" value="PROTEIN_KINASE_ATP"/>
    <property type="match status" value="1"/>
</dbReference>
<evidence type="ECO:0000256" key="5">
    <source>
        <dbReference type="ARBA" id="ARBA00022679"/>
    </source>
</evidence>
<proteinExistence type="inferred from homology"/>
<evidence type="ECO:0000256" key="6">
    <source>
        <dbReference type="ARBA" id="ARBA00022723"/>
    </source>
</evidence>
<feature type="compositionally biased region" description="Gly residues" evidence="14">
    <location>
        <begin position="1465"/>
        <end position="1476"/>
    </location>
</feature>
<dbReference type="SMART" id="SM00220">
    <property type="entry name" value="S_TKc"/>
    <property type="match status" value="1"/>
</dbReference>
<feature type="region of interest" description="Disordered" evidence="14">
    <location>
        <begin position="1382"/>
        <end position="1529"/>
    </location>
</feature>
<keyword evidence="17" id="KW-1185">Reference proteome</keyword>
<feature type="compositionally biased region" description="Basic and acidic residues" evidence="14">
    <location>
        <begin position="878"/>
        <end position="897"/>
    </location>
</feature>
<keyword evidence="7 13" id="KW-0547">Nucleotide-binding</keyword>
<feature type="domain" description="Protein kinase" evidence="15">
    <location>
        <begin position="4"/>
        <end position="261"/>
    </location>
</feature>
<feature type="compositionally biased region" description="Basic and acidic residues" evidence="14">
    <location>
        <begin position="404"/>
        <end position="413"/>
    </location>
</feature>
<dbReference type="GO" id="GO:0004674">
    <property type="term" value="F:protein serine/threonine kinase activity"/>
    <property type="evidence" value="ECO:0007669"/>
    <property type="project" value="UniProtKB-KW"/>
</dbReference>
<evidence type="ECO:0000313" key="16">
    <source>
        <dbReference type="EMBL" id="CBJ48408.1"/>
    </source>
</evidence>
<evidence type="ECO:0000256" key="10">
    <source>
        <dbReference type="ARBA" id="ARBA00022842"/>
    </source>
</evidence>
<evidence type="ECO:0000313" key="17">
    <source>
        <dbReference type="Proteomes" id="UP000002630"/>
    </source>
</evidence>
<dbReference type="InterPro" id="IPR017441">
    <property type="entry name" value="Protein_kinase_ATP_BS"/>
</dbReference>
<dbReference type="PANTHER" id="PTHR44899">
    <property type="entry name" value="CAMK FAMILY PROTEIN KINASE"/>
    <property type="match status" value="1"/>
</dbReference>
<feature type="region of interest" description="Disordered" evidence="14">
    <location>
        <begin position="1553"/>
        <end position="1582"/>
    </location>
</feature>
<keyword evidence="9 13" id="KW-0067">ATP-binding</keyword>
<feature type="compositionally biased region" description="Basic and acidic residues" evidence="14">
    <location>
        <begin position="1218"/>
        <end position="1239"/>
    </location>
</feature>
<dbReference type="InterPro" id="IPR000719">
    <property type="entry name" value="Prot_kinase_dom"/>
</dbReference>
<dbReference type="OMA" id="AENAREY"/>
<evidence type="ECO:0000256" key="7">
    <source>
        <dbReference type="ARBA" id="ARBA00022741"/>
    </source>
</evidence>
<feature type="compositionally biased region" description="Low complexity" evidence="14">
    <location>
        <begin position="1398"/>
        <end position="1408"/>
    </location>
</feature>
<evidence type="ECO:0000256" key="12">
    <source>
        <dbReference type="ARBA" id="ARBA00048679"/>
    </source>
</evidence>
<dbReference type="InterPro" id="IPR008271">
    <property type="entry name" value="Ser/Thr_kinase_AS"/>
</dbReference>
<keyword evidence="6" id="KW-0479">Metal-binding</keyword>
<dbReference type="EMBL" id="FN649727">
    <property type="protein sequence ID" value="CBJ48408.1"/>
    <property type="molecule type" value="Genomic_DNA"/>
</dbReference>
<feature type="compositionally biased region" description="Basic and acidic residues" evidence="14">
    <location>
        <begin position="349"/>
        <end position="379"/>
    </location>
</feature>
<evidence type="ECO:0000256" key="9">
    <source>
        <dbReference type="ARBA" id="ARBA00022840"/>
    </source>
</evidence>
<feature type="compositionally biased region" description="Basic and acidic residues" evidence="14">
    <location>
        <begin position="547"/>
        <end position="560"/>
    </location>
</feature>
<keyword evidence="4" id="KW-0723">Serine/threonine-protein kinase</keyword>
<feature type="region of interest" description="Disordered" evidence="14">
    <location>
        <begin position="527"/>
        <end position="717"/>
    </location>
</feature>
<feature type="compositionally biased region" description="Low complexity" evidence="14">
    <location>
        <begin position="1506"/>
        <end position="1520"/>
    </location>
</feature>
<dbReference type="CDD" id="cd08215">
    <property type="entry name" value="STKc_Nek"/>
    <property type="match status" value="1"/>
</dbReference>
<feature type="compositionally biased region" description="Basic and acidic residues" evidence="14">
    <location>
        <begin position="592"/>
        <end position="618"/>
    </location>
</feature>
<feature type="compositionally biased region" description="Acidic residues" evidence="14">
    <location>
        <begin position="1195"/>
        <end position="1205"/>
    </location>
</feature>
<reference evidence="16 17" key="1">
    <citation type="journal article" date="2010" name="Nature">
        <title>The Ectocarpus genome and the independent evolution of multicellularity in brown algae.</title>
        <authorList>
            <person name="Cock J.M."/>
            <person name="Sterck L."/>
            <person name="Rouze P."/>
            <person name="Scornet D."/>
            <person name="Allen A.E."/>
            <person name="Amoutzias G."/>
            <person name="Anthouard V."/>
            <person name="Artiguenave F."/>
            <person name="Aury J.M."/>
            <person name="Badger J.H."/>
            <person name="Beszteri B."/>
            <person name="Billiau K."/>
            <person name="Bonnet E."/>
            <person name="Bothwell J.H."/>
            <person name="Bowler C."/>
            <person name="Boyen C."/>
            <person name="Brownlee C."/>
            <person name="Carrano C.J."/>
            <person name="Charrier B."/>
            <person name="Cho G.Y."/>
            <person name="Coelho S.M."/>
            <person name="Collen J."/>
            <person name="Corre E."/>
            <person name="Da Silva C."/>
            <person name="Delage L."/>
            <person name="Delaroque N."/>
            <person name="Dittami S.M."/>
            <person name="Doulbeau S."/>
            <person name="Elias M."/>
            <person name="Farnham G."/>
            <person name="Gachon C.M."/>
            <person name="Gschloessl B."/>
            <person name="Heesch S."/>
            <person name="Jabbari K."/>
            <person name="Jubin C."/>
            <person name="Kawai H."/>
            <person name="Kimura K."/>
            <person name="Kloareg B."/>
            <person name="Kupper F.C."/>
            <person name="Lang D."/>
            <person name="Le Bail A."/>
            <person name="Leblanc C."/>
            <person name="Lerouge P."/>
            <person name="Lohr M."/>
            <person name="Lopez P.J."/>
            <person name="Martens C."/>
            <person name="Maumus F."/>
            <person name="Michel G."/>
            <person name="Miranda-Saavedra D."/>
            <person name="Morales J."/>
            <person name="Moreau H."/>
            <person name="Motomura T."/>
            <person name="Nagasato C."/>
            <person name="Napoli C.A."/>
            <person name="Nelson D.R."/>
            <person name="Nyvall-Collen P."/>
            <person name="Peters A.F."/>
            <person name="Pommier C."/>
            <person name="Potin P."/>
            <person name="Poulain J."/>
            <person name="Quesneville H."/>
            <person name="Read B."/>
            <person name="Rensing S.A."/>
            <person name="Ritter A."/>
            <person name="Rousvoal S."/>
            <person name="Samanta M."/>
            <person name="Samson G."/>
            <person name="Schroeder D.C."/>
            <person name="Segurens B."/>
            <person name="Strittmatter M."/>
            <person name="Tonon T."/>
            <person name="Tregear J.W."/>
            <person name="Valentin K."/>
            <person name="von Dassow P."/>
            <person name="Yamagishi T."/>
            <person name="Van de Peer Y."/>
            <person name="Wincker P."/>
        </authorList>
    </citation>
    <scope>NUCLEOTIDE SEQUENCE [LARGE SCALE GENOMIC DNA]</scope>
    <source>
        <strain evidence="17">Ec32 / CCAP1310/4</strain>
    </source>
</reference>
<feature type="compositionally biased region" description="Pro residues" evidence="14">
    <location>
        <begin position="309"/>
        <end position="318"/>
    </location>
</feature>
<keyword evidence="10" id="KW-0460">Magnesium</keyword>
<feature type="compositionally biased region" description="Low complexity" evidence="14">
    <location>
        <begin position="1315"/>
        <end position="1327"/>
    </location>
</feature>
<gene>
    <name evidence="16" type="primary">NIMA-like</name>
    <name evidence="16" type="ORF">Esi_0002_0204</name>
</gene>
<feature type="compositionally biased region" description="Polar residues" evidence="14">
    <location>
        <begin position="868"/>
        <end position="877"/>
    </location>
</feature>
<feature type="compositionally biased region" description="Gly residues" evidence="14">
    <location>
        <begin position="457"/>
        <end position="470"/>
    </location>
</feature>
<dbReference type="FunFam" id="1.10.510.10:FF:000172">
    <property type="entry name" value="serine/threonine-protein kinase Nek1 isoform X1"/>
    <property type="match status" value="1"/>
</dbReference>
<evidence type="ECO:0000256" key="11">
    <source>
        <dbReference type="ARBA" id="ARBA00047899"/>
    </source>
</evidence>
<dbReference type="Gene3D" id="1.10.510.10">
    <property type="entry name" value="Transferase(Phosphotransferase) domain 1"/>
    <property type="match status" value="1"/>
</dbReference>
<feature type="binding site" evidence="13">
    <location>
        <position position="43"/>
    </location>
    <ligand>
        <name>ATP</name>
        <dbReference type="ChEBI" id="CHEBI:30616"/>
    </ligand>
</feature>